<dbReference type="WBParaSite" id="MCU_013329-RA">
    <property type="protein sequence ID" value="MCU_013329-RA"/>
    <property type="gene ID" value="MCU_013329"/>
</dbReference>
<keyword evidence="1" id="KW-1133">Transmembrane helix</keyword>
<evidence type="ECO:0000256" key="1">
    <source>
        <dbReference type="SAM" id="Phobius"/>
    </source>
</evidence>
<proteinExistence type="predicted"/>
<keyword evidence="1" id="KW-0812">Transmembrane</keyword>
<protein>
    <submittedName>
        <fullName evidence="2">Ovule protein</fullName>
    </submittedName>
</protein>
<evidence type="ECO:0000313" key="2">
    <source>
        <dbReference type="WBParaSite" id="MCU_013329-RA"/>
    </source>
</evidence>
<organism evidence="2">
    <name type="scientific">Mesocestoides corti</name>
    <name type="common">Flatworm</name>
    <dbReference type="NCBI Taxonomy" id="53468"/>
    <lineage>
        <taxon>Eukaryota</taxon>
        <taxon>Metazoa</taxon>
        <taxon>Spiralia</taxon>
        <taxon>Lophotrochozoa</taxon>
        <taxon>Platyhelminthes</taxon>
        <taxon>Cestoda</taxon>
        <taxon>Eucestoda</taxon>
        <taxon>Cyclophyllidea</taxon>
        <taxon>Mesocestoididae</taxon>
        <taxon>Mesocestoides</taxon>
    </lineage>
</organism>
<name>A0A5K3FZC1_MESCO</name>
<dbReference type="AlphaFoldDB" id="A0A5K3FZC1"/>
<reference evidence="2" key="1">
    <citation type="submission" date="2019-11" db="UniProtKB">
        <authorList>
            <consortium name="WormBaseParasite"/>
        </authorList>
    </citation>
    <scope>IDENTIFICATION</scope>
</reference>
<accession>A0A5K3FZC1</accession>
<sequence>MKKTGATEQALLTNHKPKFNVSCRISEYTTLAMMLIIYCSSFVSFSGCLHIFLQMQLDRIEIEESLRSGWSNMSAPFIYNTLSPPQEQSCP</sequence>
<keyword evidence="1" id="KW-0472">Membrane</keyword>
<feature type="transmembrane region" description="Helical" evidence="1">
    <location>
        <begin position="31"/>
        <end position="53"/>
    </location>
</feature>